<evidence type="ECO:0000256" key="5">
    <source>
        <dbReference type="SAM" id="Phobius"/>
    </source>
</evidence>
<dbReference type="OrthoDB" id="7057889at2"/>
<gene>
    <name evidence="6" type="ORF">MuYL_1477</name>
</gene>
<evidence type="ECO:0008006" key="8">
    <source>
        <dbReference type="Google" id="ProtNLM"/>
    </source>
</evidence>
<dbReference type="RefSeq" id="WP_094569841.1">
    <property type="nucleotide sequence ID" value="NZ_CP022743.1"/>
</dbReference>
<evidence type="ECO:0000256" key="3">
    <source>
        <dbReference type="ARBA" id="ARBA00022989"/>
    </source>
</evidence>
<protein>
    <recommendedName>
        <fullName evidence="8">HlyD family secretion protein</fullName>
    </recommendedName>
</protein>
<dbReference type="GO" id="GO:0016020">
    <property type="term" value="C:membrane"/>
    <property type="evidence" value="ECO:0007669"/>
    <property type="project" value="UniProtKB-SubCell"/>
</dbReference>
<dbReference type="EMBL" id="CP022743">
    <property type="protein sequence ID" value="ASU33375.1"/>
    <property type="molecule type" value="Genomic_DNA"/>
</dbReference>
<evidence type="ECO:0000313" key="7">
    <source>
        <dbReference type="Proteomes" id="UP000215002"/>
    </source>
</evidence>
<dbReference type="KEGG" id="muc:MuYL_1477"/>
<reference evidence="6 7" key="1">
    <citation type="submission" date="2017-08" db="EMBL/GenBank/DDBJ databases">
        <title>Complete genome sequence of Mucilaginibacter sp. strain BJC16-A31.</title>
        <authorList>
            <consortium name="Henan University of Science and Technology"/>
            <person name="You X."/>
        </authorList>
    </citation>
    <scope>NUCLEOTIDE SEQUENCE [LARGE SCALE GENOMIC DNA]</scope>
    <source>
        <strain evidence="6 7">BJC16-A31</strain>
    </source>
</reference>
<name>A0A223NU03_9SPHI</name>
<keyword evidence="4 5" id="KW-0472">Membrane</keyword>
<evidence type="ECO:0000256" key="2">
    <source>
        <dbReference type="ARBA" id="ARBA00022692"/>
    </source>
</evidence>
<dbReference type="Gene3D" id="2.40.30.170">
    <property type="match status" value="1"/>
</dbReference>
<dbReference type="Proteomes" id="UP000215002">
    <property type="component" value="Chromosome"/>
</dbReference>
<keyword evidence="7" id="KW-1185">Reference proteome</keyword>
<keyword evidence="2 5" id="KW-0812">Transmembrane</keyword>
<dbReference type="InterPro" id="IPR050739">
    <property type="entry name" value="MFP"/>
</dbReference>
<comment type="subcellular location">
    <subcellularLocation>
        <location evidence="1">Membrane</location>
        <topology evidence="1">Single-pass membrane protein</topology>
    </subcellularLocation>
</comment>
<accession>A0A223NU03</accession>
<evidence type="ECO:0000313" key="6">
    <source>
        <dbReference type="EMBL" id="ASU33375.1"/>
    </source>
</evidence>
<proteinExistence type="predicted"/>
<dbReference type="AlphaFoldDB" id="A0A223NU03"/>
<evidence type="ECO:0000256" key="1">
    <source>
        <dbReference type="ARBA" id="ARBA00004167"/>
    </source>
</evidence>
<dbReference type="PANTHER" id="PTHR30386">
    <property type="entry name" value="MEMBRANE FUSION SUBUNIT OF EMRAB-TOLC MULTIDRUG EFFLUX PUMP"/>
    <property type="match status" value="1"/>
</dbReference>
<keyword evidence="3 5" id="KW-1133">Transmembrane helix</keyword>
<feature type="transmembrane region" description="Helical" evidence="5">
    <location>
        <begin position="24"/>
        <end position="46"/>
    </location>
</feature>
<organism evidence="6 7">
    <name type="scientific">Mucilaginibacter xinganensis</name>
    <dbReference type="NCBI Taxonomy" id="1234841"/>
    <lineage>
        <taxon>Bacteria</taxon>
        <taxon>Pseudomonadati</taxon>
        <taxon>Bacteroidota</taxon>
        <taxon>Sphingobacteriia</taxon>
        <taxon>Sphingobacteriales</taxon>
        <taxon>Sphingobacteriaceae</taxon>
        <taxon>Mucilaginibacter</taxon>
    </lineage>
</organism>
<evidence type="ECO:0000256" key="4">
    <source>
        <dbReference type="ARBA" id="ARBA00023136"/>
    </source>
</evidence>
<sequence>MDENNQQLHSDETQEIITKPPSWIIKWGITLFVICLFILGALSFMIHYPDLVKTRMVIYASGSSRPITANADGRLIRLLVKNSQAVTKGEPLAFVESPQSHDDVLQLSDELKMLKTNITADLAGPTEKQLGDMKRIKEHFRVIFRHEPPLTEPGNTAMCSNCRAPFINQLNTIITYVDKWKNQFIVSASSAGKLSVIGLITEGQPVKAGQPLFYVSDGRSGFYGEMAISQYDIGKVKKGQKVLIKLLSYRFEDFGVITGTIDTIGALPFNDSVYVSKVIFKNPVNRNIILKSGLSAESDIITKDVSLINRLINSLKKAVQAQ</sequence>
<dbReference type="PANTHER" id="PTHR30386:SF26">
    <property type="entry name" value="TRANSPORT PROTEIN COMB"/>
    <property type="match status" value="1"/>
</dbReference>